<comment type="caution">
    <text evidence="3">The sequence shown here is derived from an EMBL/GenBank/DDBJ whole genome shotgun (WGS) entry which is preliminary data.</text>
</comment>
<evidence type="ECO:0000313" key="3">
    <source>
        <dbReference type="EMBL" id="KAK9930623.1"/>
    </source>
</evidence>
<keyword evidence="4" id="KW-1185">Reference proteome</keyword>
<feature type="signal peptide" evidence="2">
    <location>
        <begin position="1"/>
        <end position="17"/>
    </location>
</feature>
<protein>
    <submittedName>
        <fullName evidence="3">Uncharacterized protein</fullName>
    </submittedName>
</protein>
<keyword evidence="1" id="KW-1133">Transmembrane helix</keyword>
<proteinExistence type="predicted"/>
<evidence type="ECO:0000256" key="2">
    <source>
        <dbReference type="SAM" id="SignalP"/>
    </source>
</evidence>
<feature type="transmembrane region" description="Helical" evidence="1">
    <location>
        <begin position="83"/>
        <end position="104"/>
    </location>
</feature>
<accession>A0AAW1X168</accession>
<feature type="transmembrane region" description="Helical" evidence="1">
    <location>
        <begin position="59"/>
        <end position="77"/>
    </location>
</feature>
<evidence type="ECO:0000256" key="1">
    <source>
        <dbReference type="SAM" id="Phobius"/>
    </source>
</evidence>
<name>A0AAW1X168_RUBAR</name>
<sequence>MLLFILETLAVWLLLTSDPPYFKVFCACATLGGLIKLFYSCLCRLPQCIRSLNAIEEYYVFLLVERSLPSVIIYVSWPPAKFWYIMVGTYLMSTICSAAIACNIHLTRRNLRLIDEIKRGNLLSENEEAFV</sequence>
<dbReference type="EMBL" id="JBEDUW010000005">
    <property type="protein sequence ID" value="KAK9930623.1"/>
    <property type="molecule type" value="Genomic_DNA"/>
</dbReference>
<keyword evidence="1" id="KW-0812">Transmembrane</keyword>
<gene>
    <name evidence="3" type="ORF">M0R45_027657</name>
</gene>
<dbReference type="Proteomes" id="UP001457282">
    <property type="component" value="Unassembled WGS sequence"/>
</dbReference>
<evidence type="ECO:0000313" key="4">
    <source>
        <dbReference type="Proteomes" id="UP001457282"/>
    </source>
</evidence>
<reference evidence="3 4" key="1">
    <citation type="journal article" date="2023" name="G3 (Bethesda)">
        <title>A chromosome-length genome assembly and annotation of blackberry (Rubus argutus, cv. 'Hillquist').</title>
        <authorList>
            <person name="Bruna T."/>
            <person name="Aryal R."/>
            <person name="Dudchenko O."/>
            <person name="Sargent D.J."/>
            <person name="Mead D."/>
            <person name="Buti M."/>
            <person name="Cavallini A."/>
            <person name="Hytonen T."/>
            <person name="Andres J."/>
            <person name="Pham M."/>
            <person name="Weisz D."/>
            <person name="Mascagni F."/>
            <person name="Usai G."/>
            <person name="Natali L."/>
            <person name="Bassil N."/>
            <person name="Fernandez G.E."/>
            <person name="Lomsadze A."/>
            <person name="Armour M."/>
            <person name="Olukolu B."/>
            <person name="Poorten T."/>
            <person name="Britton C."/>
            <person name="Davik J."/>
            <person name="Ashrafi H."/>
            <person name="Aiden E.L."/>
            <person name="Borodovsky M."/>
            <person name="Worthington M."/>
        </authorList>
    </citation>
    <scope>NUCLEOTIDE SEQUENCE [LARGE SCALE GENOMIC DNA]</scope>
    <source>
        <strain evidence="3">PI 553951</strain>
    </source>
</reference>
<keyword evidence="1" id="KW-0472">Membrane</keyword>
<dbReference type="AlphaFoldDB" id="A0AAW1X168"/>
<feature type="transmembrane region" description="Helical" evidence="1">
    <location>
        <begin position="20"/>
        <end position="39"/>
    </location>
</feature>
<feature type="chain" id="PRO_5043721707" evidence="2">
    <location>
        <begin position="18"/>
        <end position="131"/>
    </location>
</feature>
<keyword evidence="2" id="KW-0732">Signal</keyword>
<organism evidence="3 4">
    <name type="scientific">Rubus argutus</name>
    <name type="common">Southern blackberry</name>
    <dbReference type="NCBI Taxonomy" id="59490"/>
    <lineage>
        <taxon>Eukaryota</taxon>
        <taxon>Viridiplantae</taxon>
        <taxon>Streptophyta</taxon>
        <taxon>Embryophyta</taxon>
        <taxon>Tracheophyta</taxon>
        <taxon>Spermatophyta</taxon>
        <taxon>Magnoliopsida</taxon>
        <taxon>eudicotyledons</taxon>
        <taxon>Gunneridae</taxon>
        <taxon>Pentapetalae</taxon>
        <taxon>rosids</taxon>
        <taxon>fabids</taxon>
        <taxon>Rosales</taxon>
        <taxon>Rosaceae</taxon>
        <taxon>Rosoideae</taxon>
        <taxon>Rosoideae incertae sedis</taxon>
        <taxon>Rubus</taxon>
    </lineage>
</organism>